<proteinExistence type="predicted"/>
<evidence type="ECO:0000259" key="1">
    <source>
        <dbReference type="Pfam" id="PF11845"/>
    </source>
</evidence>
<sequence length="198" mass="21656">MSGRGFWFGLVLGAGVMGLLGQWGPAAAGKEVGQAPCIEAGLVAEYLHSVIQADRTFYTTDVVERMQMRGIAFAAENWRETSRLPLPAQYLLETGRLVAAGRSGLQYRLISQWAINNKNRPNSDFERAGLTEILLNPDRPYTAVTTDGRTRLFQAIYADKAASQSCVGCHNAHPNSPKKDFKPHDVMGGILLTIPLSH</sequence>
<gene>
    <name evidence="2" type="ORF">NSPZN2_10239</name>
</gene>
<evidence type="ECO:0000313" key="3">
    <source>
        <dbReference type="Proteomes" id="UP000675880"/>
    </source>
</evidence>
<dbReference type="Pfam" id="PF11845">
    <property type="entry name" value="Tll0287-like"/>
    <property type="match status" value="1"/>
</dbReference>
<dbReference type="Proteomes" id="UP000675880">
    <property type="component" value="Unassembled WGS sequence"/>
</dbReference>
<feature type="domain" description="Tll0287-like" evidence="1">
    <location>
        <begin position="44"/>
        <end position="195"/>
    </location>
</feature>
<name>A0ABM8QDM7_9BACT</name>
<keyword evidence="3" id="KW-1185">Reference proteome</keyword>
<dbReference type="EMBL" id="CAJNBJ010000001">
    <property type="protein sequence ID" value="CAE6691400.1"/>
    <property type="molecule type" value="Genomic_DNA"/>
</dbReference>
<dbReference type="RefSeq" id="WP_213040160.1">
    <property type="nucleotide sequence ID" value="NZ_CAJNBJ010000001.1"/>
</dbReference>
<reference evidence="2 3" key="1">
    <citation type="submission" date="2021-02" db="EMBL/GenBank/DDBJ databases">
        <authorList>
            <person name="Han P."/>
        </authorList>
    </citation>
    <scope>NUCLEOTIDE SEQUENCE [LARGE SCALE GENOMIC DNA]</scope>
    <source>
        <strain evidence="2">Candidatus Nitrospira sp. ZN2</strain>
    </source>
</reference>
<protein>
    <recommendedName>
        <fullName evidence="1">Tll0287-like domain-containing protein</fullName>
    </recommendedName>
</protein>
<dbReference type="InterPro" id="IPR021796">
    <property type="entry name" value="Tll0287-like_dom"/>
</dbReference>
<comment type="caution">
    <text evidence="2">The sequence shown here is derived from an EMBL/GenBank/DDBJ whole genome shotgun (WGS) entry which is preliminary data.</text>
</comment>
<organism evidence="2 3">
    <name type="scientific">Nitrospira defluvii</name>
    <dbReference type="NCBI Taxonomy" id="330214"/>
    <lineage>
        <taxon>Bacteria</taxon>
        <taxon>Pseudomonadati</taxon>
        <taxon>Nitrospirota</taxon>
        <taxon>Nitrospiria</taxon>
        <taxon>Nitrospirales</taxon>
        <taxon>Nitrospiraceae</taxon>
        <taxon>Nitrospira</taxon>
    </lineage>
</organism>
<accession>A0ABM8QDM7</accession>
<evidence type="ECO:0000313" key="2">
    <source>
        <dbReference type="EMBL" id="CAE6691400.1"/>
    </source>
</evidence>